<comment type="caution">
    <text evidence="2">The sequence shown here is derived from an EMBL/GenBank/DDBJ whole genome shotgun (WGS) entry which is preliminary data.</text>
</comment>
<sequence length="93" mass="9425">MITNTISFAPAWVPGTGSVVARPYACATALPSLIAPLATAQGTRVPAAGMARLRAEVAGFGFVSPLASQHDPISTQNDGTTPLGIQPPGRPKS</sequence>
<keyword evidence="3" id="KW-1185">Reference proteome</keyword>
<name>A0A853CBM5_9ACTN</name>
<dbReference type="Proteomes" id="UP000541969">
    <property type="component" value="Unassembled WGS sequence"/>
</dbReference>
<evidence type="ECO:0000313" key="3">
    <source>
        <dbReference type="Proteomes" id="UP000541969"/>
    </source>
</evidence>
<accession>A0A853CBM5</accession>
<evidence type="ECO:0000313" key="2">
    <source>
        <dbReference type="EMBL" id="NYJ04539.1"/>
    </source>
</evidence>
<dbReference type="AlphaFoldDB" id="A0A853CBM5"/>
<dbReference type="RefSeq" id="WP_179715248.1">
    <property type="nucleotide sequence ID" value="NZ_JACBZT010000001.1"/>
</dbReference>
<protein>
    <submittedName>
        <fullName evidence="2">Uncharacterized protein</fullName>
    </submittedName>
</protein>
<dbReference type="EMBL" id="JACBZT010000001">
    <property type="protein sequence ID" value="NYJ04539.1"/>
    <property type="molecule type" value="Genomic_DNA"/>
</dbReference>
<feature type="compositionally biased region" description="Polar residues" evidence="1">
    <location>
        <begin position="71"/>
        <end position="80"/>
    </location>
</feature>
<feature type="region of interest" description="Disordered" evidence="1">
    <location>
        <begin position="68"/>
        <end position="93"/>
    </location>
</feature>
<proteinExistence type="predicted"/>
<evidence type="ECO:0000256" key="1">
    <source>
        <dbReference type="SAM" id="MobiDB-lite"/>
    </source>
</evidence>
<gene>
    <name evidence="2" type="ORF">GGQ55_000817</name>
</gene>
<reference evidence="2 3" key="1">
    <citation type="submission" date="2020-07" db="EMBL/GenBank/DDBJ databases">
        <title>Sequencing the genomes of 1000 actinobacteria strains.</title>
        <authorList>
            <person name="Klenk H.-P."/>
        </authorList>
    </citation>
    <scope>NUCLEOTIDE SEQUENCE [LARGE SCALE GENOMIC DNA]</scope>
    <source>
        <strain evidence="2 3">DSM 104001</strain>
    </source>
</reference>
<organism evidence="2 3">
    <name type="scientific">Petropleomorpha daqingensis</name>
    <dbReference type="NCBI Taxonomy" id="2026353"/>
    <lineage>
        <taxon>Bacteria</taxon>
        <taxon>Bacillati</taxon>
        <taxon>Actinomycetota</taxon>
        <taxon>Actinomycetes</taxon>
        <taxon>Geodermatophilales</taxon>
        <taxon>Geodermatophilaceae</taxon>
        <taxon>Petropleomorpha</taxon>
    </lineage>
</organism>